<evidence type="ECO:0000259" key="1">
    <source>
        <dbReference type="Pfam" id="PF13460"/>
    </source>
</evidence>
<name>A0AAV0T2X9_9STRA</name>
<dbReference type="InterPro" id="IPR051207">
    <property type="entry name" value="ComplexI_NDUFA9_subunit"/>
</dbReference>
<dbReference type="AlphaFoldDB" id="A0AAV0T2X9"/>
<dbReference type="GO" id="GO:0005739">
    <property type="term" value="C:mitochondrion"/>
    <property type="evidence" value="ECO:0007669"/>
    <property type="project" value="TreeGrafter"/>
</dbReference>
<proteinExistence type="predicted"/>
<keyword evidence="3" id="KW-1185">Reference proteome</keyword>
<reference evidence="2" key="1">
    <citation type="submission" date="2022-12" db="EMBL/GenBank/DDBJ databases">
        <authorList>
            <person name="Webb A."/>
        </authorList>
    </citation>
    <scope>NUCLEOTIDE SEQUENCE</scope>
    <source>
        <strain evidence="2">Pd1</strain>
    </source>
</reference>
<dbReference type="InterPro" id="IPR036291">
    <property type="entry name" value="NAD(P)-bd_dom_sf"/>
</dbReference>
<dbReference type="InterPro" id="IPR016040">
    <property type="entry name" value="NAD(P)-bd_dom"/>
</dbReference>
<dbReference type="Proteomes" id="UP001162029">
    <property type="component" value="Unassembled WGS sequence"/>
</dbReference>
<comment type="caution">
    <text evidence="2">The sequence shown here is derived from an EMBL/GenBank/DDBJ whole genome shotgun (WGS) entry which is preliminary data.</text>
</comment>
<dbReference type="SUPFAM" id="SSF51735">
    <property type="entry name" value="NAD(P)-binding Rossmann-fold domains"/>
    <property type="match status" value="1"/>
</dbReference>
<sequence length="233" mass="25909">MATMARRIRQRSMHTFKAYDKSEHCLLVVGGNGFVGINILQRAVQKGVEACALAKAVEGVTGVVSAVGAFGNKEFMEKMCGDATIQAVQAAQKAGVERFVFVSNSRVATYNPPWQPLYGYYHGKERAEAAVHARFQMREWHCVQVSSMGGVAQRKVEASRCSLLDTFIDALRDKGQFQLHRAVCRYLVKRCELQYLLMRLLKAAVLSAIESCSRTNTGQCNMLRSAASFHLHE</sequence>
<evidence type="ECO:0000313" key="2">
    <source>
        <dbReference type="EMBL" id="CAI5713683.1"/>
    </source>
</evidence>
<gene>
    <name evidence="2" type="ORF">PDE001_LOCUS1006</name>
</gene>
<evidence type="ECO:0000313" key="3">
    <source>
        <dbReference type="Proteomes" id="UP001162029"/>
    </source>
</evidence>
<accession>A0AAV0T2X9</accession>
<dbReference type="Pfam" id="PF13460">
    <property type="entry name" value="NAD_binding_10"/>
    <property type="match status" value="1"/>
</dbReference>
<dbReference type="EMBL" id="CANTFM010000161">
    <property type="protein sequence ID" value="CAI5713683.1"/>
    <property type="molecule type" value="Genomic_DNA"/>
</dbReference>
<dbReference type="PANTHER" id="PTHR12126">
    <property type="entry name" value="NADH-UBIQUINONE OXIDOREDUCTASE 39 KDA SUBUNIT-RELATED"/>
    <property type="match status" value="1"/>
</dbReference>
<feature type="domain" description="NAD(P)-binding" evidence="1">
    <location>
        <begin position="52"/>
        <end position="134"/>
    </location>
</feature>
<organism evidence="2 3">
    <name type="scientific">Peronospora destructor</name>
    <dbReference type="NCBI Taxonomy" id="86335"/>
    <lineage>
        <taxon>Eukaryota</taxon>
        <taxon>Sar</taxon>
        <taxon>Stramenopiles</taxon>
        <taxon>Oomycota</taxon>
        <taxon>Peronosporomycetes</taxon>
        <taxon>Peronosporales</taxon>
        <taxon>Peronosporaceae</taxon>
        <taxon>Peronospora</taxon>
    </lineage>
</organism>
<dbReference type="GO" id="GO:0044877">
    <property type="term" value="F:protein-containing complex binding"/>
    <property type="evidence" value="ECO:0007669"/>
    <property type="project" value="TreeGrafter"/>
</dbReference>
<dbReference type="Gene3D" id="3.40.50.720">
    <property type="entry name" value="NAD(P)-binding Rossmann-like Domain"/>
    <property type="match status" value="1"/>
</dbReference>
<protein>
    <recommendedName>
        <fullName evidence="1">NAD(P)-binding domain-containing protein</fullName>
    </recommendedName>
</protein>
<dbReference type="PANTHER" id="PTHR12126:SF16">
    <property type="entry name" value="MIOREX COMPLEX COMPONENT 2"/>
    <property type="match status" value="1"/>
</dbReference>